<evidence type="ECO:0000313" key="1">
    <source>
        <dbReference type="EMBL" id="ABJ81454.1"/>
    </source>
</evidence>
<reference evidence="1" key="1">
    <citation type="submission" date="2006-10" db="EMBL/GenBank/DDBJ databases">
        <title>Complete sequence of Solibacter usitatus Ellin6076.</title>
        <authorList>
            <consortium name="US DOE Joint Genome Institute"/>
            <person name="Copeland A."/>
            <person name="Lucas S."/>
            <person name="Lapidus A."/>
            <person name="Barry K."/>
            <person name="Detter J.C."/>
            <person name="Glavina del Rio T."/>
            <person name="Hammon N."/>
            <person name="Israni S."/>
            <person name="Dalin E."/>
            <person name="Tice H."/>
            <person name="Pitluck S."/>
            <person name="Thompson L.S."/>
            <person name="Brettin T."/>
            <person name="Bruce D."/>
            <person name="Han C."/>
            <person name="Tapia R."/>
            <person name="Gilna P."/>
            <person name="Schmutz J."/>
            <person name="Larimer F."/>
            <person name="Land M."/>
            <person name="Hauser L."/>
            <person name="Kyrpides N."/>
            <person name="Mikhailova N."/>
            <person name="Janssen P.H."/>
            <person name="Kuske C.R."/>
            <person name="Richardson P."/>
        </authorList>
    </citation>
    <scope>NUCLEOTIDE SEQUENCE</scope>
    <source>
        <strain evidence="1">Ellin6076</strain>
    </source>
</reference>
<accession>Q02BW2</accession>
<sequence>MAGLRLTFHLAAINNQNFLMRDEETGSYWQQISGAAISGPLKGSQLTLVHSDELTLATWKSEQPEGKVLDDVREFTGEYAKRDWDVRMKRAPTVLNFPEHALAARDLMLGIQAFGASRAFPYERVIQEKLVKDHVGSEPVLLVVGADNQSVRAFRAKGGDFYRITGRPGVVLMDAATGSEWNFQGCATSGKAAGQCLEPVPMLKDYWFDWRNYNPKTTVYGKGN</sequence>
<name>Q02BW2_SOLUE</name>
<dbReference type="Pfam" id="PF11376">
    <property type="entry name" value="DUF3179"/>
    <property type="match status" value="1"/>
</dbReference>
<organism evidence="1">
    <name type="scientific">Solibacter usitatus (strain Ellin6076)</name>
    <dbReference type="NCBI Taxonomy" id="234267"/>
    <lineage>
        <taxon>Bacteria</taxon>
        <taxon>Pseudomonadati</taxon>
        <taxon>Acidobacteriota</taxon>
        <taxon>Terriglobia</taxon>
        <taxon>Bryobacterales</taxon>
        <taxon>Solibacteraceae</taxon>
        <taxon>Candidatus Solibacter</taxon>
    </lineage>
</organism>
<dbReference type="OrthoDB" id="9806357at2"/>
<proteinExistence type="predicted"/>
<dbReference type="HOGENOM" id="CLU_116132_0_0_0"/>
<dbReference type="KEGG" id="sus:Acid_0444"/>
<dbReference type="EMBL" id="CP000473">
    <property type="protein sequence ID" value="ABJ81454.1"/>
    <property type="molecule type" value="Genomic_DNA"/>
</dbReference>
<dbReference type="InterPro" id="IPR021516">
    <property type="entry name" value="DUF3179"/>
</dbReference>
<gene>
    <name evidence="1" type="ordered locus">Acid_0444</name>
</gene>
<protein>
    <recommendedName>
        <fullName evidence="2">DUF3179 domain-containing protein</fullName>
    </recommendedName>
</protein>
<evidence type="ECO:0008006" key="2">
    <source>
        <dbReference type="Google" id="ProtNLM"/>
    </source>
</evidence>
<dbReference type="STRING" id="234267.Acid_0444"/>
<dbReference type="AlphaFoldDB" id="Q02BW2"/>
<dbReference type="InParanoid" id="Q02BW2"/>